<evidence type="ECO:0000256" key="1">
    <source>
        <dbReference type="SAM" id="MobiDB-lite"/>
    </source>
</evidence>
<feature type="region of interest" description="Disordered" evidence="1">
    <location>
        <begin position="48"/>
        <end position="86"/>
    </location>
</feature>
<proteinExistence type="predicted"/>
<dbReference type="EMBL" id="BAAAVI010000062">
    <property type="protein sequence ID" value="GAA2898578.1"/>
    <property type="molecule type" value="Genomic_DNA"/>
</dbReference>
<keyword evidence="3" id="KW-1185">Reference proteome</keyword>
<feature type="compositionally biased region" description="Low complexity" evidence="1">
    <location>
        <begin position="71"/>
        <end position="86"/>
    </location>
</feature>
<sequence>MRRRVRRRTRVRVRSGQADRPVIGGSDASQATLFSYMFNGYSIASHMSRSVRPSEPGLRSRTPGTPPPCDDGPALTGDLGADGTGLSTQRITISKCETALNTN</sequence>
<accession>A0ABP6IM74</accession>
<protein>
    <submittedName>
        <fullName evidence="2">Uncharacterized protein</fullName>
    </submittedName>
</protein>
<feature type="compositionally biased region" description="Basic residues" evidence="1">
    <location>
        <begin position="1"/>
        <end position="13"/>
    </location>
</feature>
<evidence type="ECO:0000313" key="2">
    <source>
        <dbReference type="EMBL" id="GAA2898578.1"/>
    </source>
</evidence>
<name>A0ABP6IM74_9ACTN</name>
<dbReference type="Proteomes" id="UP001500831">
    <property type="component" value="Unassembled WGS sequence"/>
</dbReference>
<feature type="region of interest" description="Disordered" evidence="1">
    <location>
        <begin position="1"/>
        <end position="25"/>
    </location>
</feature>
<reference evidence="3" key="1">
    <citation type="journal article" date="2019" name="Int. J. Syst. Evol. Microbiol.">
        <title>The Global Catalogue of Microorganisms (GCM) 10K type strain sequencing project: providing services to taxonomists for standard genome sequencing and annotation.</title>
        <authorList>
            <consortium name="The Broad Institute Genomics Platform"/>
            <consortium name="The Broad Institute Genome Sequencing Center for Infectious Disease"/>
            <person name="Wu L."/>
            <person name="Ma J."/>
        </authorList>
    </citation>
    <scope>NUCLEOTIDE SEQUENCE [LARGE SCALE GENOMIC DNA]</scope>
    <source>
        <strain evidence="3">JCM 6242</strain>
    </source>
</reference>
<evidence type="ECO:0000313" key="3">
    <source>
        <dbReference type="Proteomes" id="UP001500831"/>
    </source>
</evidence>
<comment type="caution">
    <text evidence="2">The sequence shown here is derived from an EMBL/GenBank/DDBJ whole genome shotgun (WGS) entry which is preliminary data.</text>
</comment>
<organism evidence="2 3">
    <name type="scientific">Streptosporangium fragile</name>
    <dbReference type="NCBI Taxonomy" id="46186"/>
    <lineage>
        <taxon>Bacteria</taxon>
        <taxon>Bacillati</taxon>
        <taxon>Actinomycetota</taxon>
        <taxon>Actinomycetes</taxon>
        <taxon>Streptosporangiales</taxon>
        <taxon>Streptosporangiaceae</taxon>
        <taxon>Streptosporangium</taxon>
    </lineage>
</organism>
<gene>
    <name evidence="2" type="ORF">GCM10010517_63720</name>
</gene>